<name>A0A2P5G0E9_TREOI</name>
<dbReference type="InParanoid" id="A0A2P5G0E9"/>
<evidence type="ECO:0000313" key="1">
    <source>
        <dbReference type="EMBL" id="POO03515.1"/>
    </source>
</evidence>
<protein>
    <submittedName>
        <fullName evidence="1">Uncharacterized protein</fullName>
    </submittedName>
</protein>
<dbReference type="OrthoDB" id="10326139at2759"/>
<evidence type="ECO:0000313" key="2">
    <source>
        <dbReference type="Proteomes" id="UP000237000"/>
    </source>
</evidence>
<dbReference type="EMBL" id="JXTC01000002">
    <property type="protein sequence ID" value="POO03515.1"/>
    <property type="molecule type" value="Genomic_DNA"/>
</dbReference>
<keyword evidence="2" id="KW-1185">Reference proteome</keyword>
<dbReference type="Proteomes" id="UP000237000">
    <property type="component" value="Unassembled WGS sequence"/>
</dbReference>
<gene>
    <name evidence="1" type="ORF">TorRG33x02_007200</name>
</gene>
<accession>A0A2P5G0E9</accession>
<comment type="caution">
    <text evidence="1">The sequence shown here is derived from an EMBL/GenBank/DDBJ whole genome shotgun (WGS) entry which is preliminary data.</text>
</comment>
<reference evidence="2" key="1">
    <citation type="submission" date="2016-06" db="EMBL/GenBank/DDBJ databases">
        <title>Parallel loss of symbiosis genes in relatives of nitrogen-fixing non-legume Parasponia.</title>
        <authorList>
            <person name="Van Velzen R."/>
            <person name="Holmer R."/>
            <person name="Bu F."/>
            <person name="Rutten L."/>
            <person name="Van Zeijl A."/>
            <person name="Liu W."/>
            <person name="Santuari L."/>
            <person name="Cao Q."/>
            <person name="Sharma T."/>
            <person name="Shen D."/>
            <person name="Roswanjaya Y."/>
            <person name="Wardhani T."/>
            <person name="Kalhor M.S."/>
            <person name="Jansen J."/>
            <person name="Van den Hoogen J."/>
            <person name="Gungor B."/>
            <person name="Hartog M."/>
            <person name="Hontelez J."/>
            <person name="Verver J."/>
            <person name="Yang W.-C."/>
            <person name="Schijlen E."/>
            <person name="Repin R."/>
            <person name="Schilthuizen M."/>
            <person name="Schranz E."/>
            <person name="Heidstra R."/>
            <person name="Miyata K."/>
            <person name="Fedorova E."/>
            <person name="Kohlen W."/>
            <person name="Bisseling T."/>
            <person name="Smit S."/>
            <person name="Geurts R."/>
        </authorList>
    </citation>
    <scope>NUCLEOTIDE SEQUENCE [LARGE SCALE GENOMIC DNA]</scope>
    <source>
        <strain evidence="2">cv. RG33-2</strain>
    </source>
</reference>
<dbReference type="AlphaFoldDB" id="A0A2P5G0E9"/>
<organism evidence="1 2">
    <name type="scientific">Trema orientale</name>
    <name type="common">Charcoal tree</name>
    <name type="synonym">Celtis orientalis</name>
    <dbReference type="NCBI Taxonomy" id="63057"/>
    <lineage>
        <taxon>Eukaryota</taxon>
        <taxon>Viridiplantae</taxon>
        <taxon>Streptophyta</taxon>
        <taxon>Embryophyta</taxon>
        <taxon>Tracheophyta</taxon>
        <taxon>Spermatophyta</taxon>
        <taxon>Magnoliopsida</taxon>
        <taxon>eudicotyledons</taxon>
        <taxon>Gunneridae</taxon>
        <taxon>Pentapetalae</taxon>
        <taxon>rosids</taxon>
        <taxon>fabids</taxon>
        <taxon>Rosales</taxon>
        <taxon>Cannabaceae</taxon>
        <taxon>Trema</taxon>
    </lineage>
</organism>
<sequence length="70" mass="7777">MEHGIWVRLVIYLVLNSSRASGLLWGKEFGLGFFPVEALFLLLVTTPGSLSFAQLPHNSQYSPILTSQEV</sequence>
<proteinExistence type="predicted"/>